<evidence type="ECO:0000313" key="1">
    <source>
        <dbReference type="EMBL" id="KJA23981.1"/>
    </source>
</evidence>
<proteinExistence type="predicted"/>
<gene>
    <name evidence="1" type="ORF">HYPSUDRAFT_200809</name>
</gene>
<dbReference type="AlphaFoldDB" id="A0A0D2P5J2"/>
<accession>A0A0D2P5J2</accession>
<protein>
    <submittedName>
        <fullName evidence="1">Uncharacterized protein</fullName>
    </submittedName>
</protein>
<evidence type="ECO:0000313" key="2">
    <source>
        <dbReference type="Proteomes" id="UP000054270"/>
    </source>
</evidence>
<reference evidence="2" key="1">
    <citation type="submission" date="2014-04" db="EMBL/GenBank/DDBJ databases">
        <title>Evolutionary Origins and Diversification of the Mycorrhizal Mutualists.</title>
        <authorList>
            <consortium name="DOE Joint Genome Institute"/>
            <consortium name="Mycorrhizal Genomics Consortium"/>
            <person name="Kohler A."/>
            <person name="Kuo A."/>
            <person name="Nagy L.G."/>
            <person name="Floudas D."/>
            <person name="Copeland A."/>
            <person name="Barry K.W."/>
            <person name="Cichocki N."/>
            <person name="Veneault-Fourrey C."/>
            <person name="LaButti K."/>
            <person name="Lindquist E.A."/>
            <person name="Lipzen A."/>
            <person name="Lundell T."/>
            <person name="Morin E."/>
            <person name="Murat C."/>
            <person name="Riley R."/>
            <person name="Ohm R."/>
            <person name="Sun H."/>
            <person name="Tunlid A."/>
            <person name="Henrissat B."/>
            <person name="Grigoriev I.V."/>
            <person name="Hibbett D.S."/>
            <person name="Martin F."/>
        </authorList>
    </citation>
    <scope>NUCLEOTIDE SEQUENCE [LARGE SCALE GENOMIC DNA]</scope>
    <source>
        <strain evidence="2">FD-334 SS-4</strain>
    </source>
</reference>
<name>A0A0D2P5J2_HYPSF</name>
<dbReference type="EMBL" id="KN817539">
    <property type="protein sequence ID" value="KJA23981.1"/>
    <property type="molecule type" value="Genomic_DNA"/>
</dbReference>
<organism evidence="1 2">
    <name type="scientific">Hypholoma sublateritium (strain FD-334 SS-4)</name>
    <dbReference type="NCBI Taxonomy" id="945553"/>
    <lineage>
        <taxon>Eukaryota</taxon>
        <taxon>Fungi</taxon>
        <taxon>Dikarya</taxon>
        <taxon>Basidiomycota</taxon>
        <taxon>Agaricomycotina</taxon>
        <taxon>Agaricomycetes</taxon>
        <taxon>Agaricomycetidae</taxon>
        <taxon>Agaricales</taxon>
        <taxon>Agaricineae</taxon>
        <taxon>Strophariaceae</taxon>
        <taxon>Hypholoma</taxon>
    </lineage>
</organism>
<keyword evidence="2" id="KW-1185">Reference proteome</keyword>
<dbReference type="Proteomes" id="UP000054270">
    <property type="component" value="Unassembled WGS sequence"/>
</dbReference>
<sequence>MFPACTPPYIYAHIHTYAPLIRRSPSVREDARAAVNLPPGARPCAYYPPRARPPPRRGIHSTQELLSTHASSPTAASLRQRLISRAQAGQLPKPIAAGTCAVRRPGTCCSVPPQQIAYAHHLPRPRSCPPAGTPLPRRGTGQRVISACGVRPVPFIWGRGRLVDAGAAACPDAHGRCHVKVKPYPCAVRADGPAGGFTHAVIAPGVSAISGR</sequence>